<evidence type="ECO:0000313" key="8">
    <source>
        <dbReference type="Proteomes" id="UP000030755"/>
    </source>
</evidence>
<evidence type="ECO:0000256" key="6">
    <source>
        <dbReference type="ARBA" id="ARBA00047949"/>
    </source>
</evidence>
<organism evidence="7 8">
    <name type="scientific">Rozella allomycis (strain CSF55)</name>
    <dbReference type="NCBI Taxonomy" id="988480"/>
    <lineage>
        <taxon>Eukaryota</taxon>
        <taxon>Fungi</taxon>
        <taxon>Fungi incertae sedis</taxon>
        <taxon>Cryptomycota</taxon>
        <taxon>Cryptomycota incertae sedis</taxon>
        <taxon>Rozella</taxon>
    </lineage>
</organism>
<dbReference type="PANTHER" id="PTHR12684:SF2">
    <property type="entry name" value="TRNA 2'-PHOSPHOTRANSFERASE 1"/>
    <property type="match status" value="1"/>
</dbReference>
<dbReference type="GO" id="GO:0006388">
    <property type="term" value="P:tRNA splicing, via endonucleolytic cleavage and ligation"/>
    <property type="evidence" value="ECO:0007669"/>
    <property type="project" value="TreeGrafter"/>
</dbReference>
<dbReference type="Gene3D" id="1.10.10.970">
    <property type="entry name" value="RNA 2'-phosphotransferase, Tpt1/KptA family, N-terminal domain"/>
    <property type="match status" value="1"/>
</dbReference>
<dbReference type="EC" id="2.7.1.160" evidence="3"/>
<proteinExistence type="inferred from homology"/>
<evidence type="ECO:0000256" key="3">
    <source>
        <dbReference type="ARBA" id="ARBA00012007"/>
    </source>
</evidence>
<dbReference type="InterPro" id="IPR002745">
    <property type="entry name" value="Ptrans_KptA/Tpt1"/>
</dbReference>
<dbReference type="AlphaFoldDB" id="A0A075APA1"/>
<comment type="function">
    <text evidence="1">Catalyzes the last step of tRNA splicing, the transfer of the splice junction 2'-phosphate from ligated tRNA to NAD to produce ADP-ribose 1''-2'' cyclic phosphate.</text>
</comment>
<comment type="catalytic activity">
    <reaction evidence="6">
        <text>2'-phospho-[ligated tRNA] + NAD(+) = mature tRNA + ADP-alpha-D-ribose 1'',2''-cyclic phosphate + nicotinamide</text>
        <dbReference type="Rhea" id="RHEA:23324"/>
        <dbReference type="Rhea" id="RHEA-COMP:11106"/>
        <dbReference type="Rhea" id="RHEA-COMP:11107"/>
        <dbReference type="ChEBI" id="CHEBI:17154"/>
        <dbReference type="ChEBI" id="CHEBI:57540"/>
        <dbReference type="ChEBI" id="CHEBI:76596"/>
        <dbReference type="ChEBI" id="CHEBI:82883"/>
        <dbReference type="ChEBI" id="CHEBI:85027"/>
        <dbReference type="EC" id="2.7.1.160"/>
    </reaction>
</comment>
<dbReference type="Gene3D" id="3.20.170.30">
    <property type="match status" value="1"/>
</dbReference>
<dbReference type="PANTHER" id="PTHR12684">
    <property type="entry name" value="PUTATIVE PHOSPHOTRANSFERASE"/>
    <property type="match status" value="1"/>
</dbReference>
<keyword evidence="5" id="KW-0520">NAD</keyword>
<keyword evidence="8" id="KW-1185">Reference proteome</keyword>
<dbReference type="STRING" id="988480.A0A075APA1"/>
<dbReference type="InterPro" id="IPR042080">
    <property type="entry name" value="RNA_2'-PTrans_N"/>
</dbReference>
<accession>A0A075APA1</accession>
<keyword evidence="4 7" id="KW-0808">Transferase</keyword>
<dbReference type="GO" id="GO:0000215">
    <property type="term" value="F:tRNA 2'-phosphotransferase activity"/>
    <property type="evidence" value="ECO:0007669"/>
    <property type="project" value="UniProtKB-EC"/>
</dbReference>
<evidence type="ECO:0000256" key="4">
    <source>
        <dbReference type="ARBA" id="ARBA00022679"/>
    </source>
</evidence>
<evidence type="ECO:0000256" key="2">
    <source>
        <dbReference type="ARBA" id="ARBA00009836"/>
    </source>
</evidence>
<gene>
    <name evidence="7" type="ORF">O9G_000302</name>
</gene>
<evidence type="ECO:0000256" key="1">
    <source>
        <dbReference type="ARBA" id="ARBA00003343"/>
    </source>
</evidence>
<comment type="similarity">
    <text evidence="2">Belongs to the KptA/TPT1 family.</text>
</comment>
<name>A0A075APA1_ROZAC</name>
<sequence>MAYRCLHFCHVVISHFFLHMGKPQSITLSWILRHAAKSEGIYMDSKGYCKVSDILSHEKFKEATEKTILNIVANDQKNRYSTENRDGELWIKANQGHSLEVKDIELEKVTAEDVPVALHGTYEKNWESLKQNGLSRMKRQYIHLATGRFGEAISGVRKSCDLFIYIDISRASEDGIEFFRSPNGVILTQGKEGILSSKYFLKVEKGNGDIINLSSAN</sequence>
<dbReference type="OrthoDB" id="419694at2759"/>
<protein>
    <recommendedName>
        <fullName evidence="3">2'-phosphotransferase</fullName>
        <ecNumber evidence="3">2.7.1.160</ecNumber>
    </recommendedName>
</protein>
<dbReference type="OMA" id="RHGASQM"/>
<dbReference type="EMBL" id="KE561209">
    <property type="protein sequence ID" value="EPZ31823.1"/>
    <property type="molecule type" value="Genomic_DNA"/>
</dbReference>
<evidence type="ECO:0000256" key="5">
    <source>
        <dbReference type="ARBA" id="ARBA00023027"/>
    </source>
</evidence>
<dbReference type="HOGENOM" id="CLU_052998_1_1_1"/>
<dbReference type="InterPro" id="IPR042081">
    <property type="entry name" value="RNA_2'-PTrans_C"/>
</dbReference>
<evidence type="ECO:0000313" key="7">
    <source>
        <dbReference type="EMBL" id="EPZ31823.1"/>
    </source>
</evidence>
<reference evidence="7 8" key="1">
    <citation type="journal article" date="2013" name="Curr. Biol.">
        <title>Shared signatures of parasitism and phylogenomics unite Cryptomycota and microsporidia.</title>
        <authorList>
            <person name="James T.Y."/>
            <person name="Pelin A."/>
            <person name="Bonen L."/>
            <person name="Ahrendt S."/>
            <person name="Sain D."/>
            <person name="Corradi N."/>
            <person name="Stajich J.E."/>
        </authorList>
    </citation>
    <scope>NUCLEOTIDE SEQUENCE [LARGE SCALE GENOMIC DNA]</scope>
    <source>
        <strain evidence="7 8">CSF55</strain>
    </source>
</reference>
<dbReference type="SUPFAM" id="SSF56399">
    <property type="entry name" value="ADP-ribosylation"/>
    <property type="match status" value="1"/>
</dbReference>
<dbReference type="Proteomes" id="UP000030755">
    <property type="component" value="Unassembled WGS sequence"/>
</dbReference>
<dbReference type="Pfam" id="PF01885">
    <property type="entry name" value="PTS_2-RNA"/>
    <property type="match status" value="1"/>
</dbReference>